<comment type="caution">
    <text evidence="6">The sequence shown here is derived from an EMBL/GenBank/DDBJ whole genome shotgun (WGS) entry which is preliminary data.</text>
</comment>
<dbReference type="NCBIfam" id="TIGR00430">
    <property type="entry name" value="Q_tRNA_tgt"/>
    <property type="match status" value="1"/>
</dbReference>
<dbReference type="Pfam" id="PF01702">
    <property type="entry name" value="TGT"/>
    <property type="match status" value="2"/>
</dbReference>
<name>A0A0W8FBH5_9ZZZZ</name>
<keyword evidence="1 6" id="KW-0328">Glycosyltransferase</keyword>
<dbReference type="EC" id="2.4.2.29" evidence="6"/>
<dbReference type="EMBL" id="LNQE01001394">
    <property type="protein sequence ID" value="KUG18203.1"/>
    <property type="molecule type" value="Genomic_DNA"/>
</dbReference>
<dbReference type="SUPFAM" id="SSF51713">
    <property type="entry name" value="tRNA-guanine transglycosylase"/>
    <property type="match status" value="1"/>
</dbReference>
<dbReference type="NCBIfam" id="TIGR00449">
    <property type="entry name" value="tgt_general"/>
    <property type="match status" value="1"/>
</dbReference>
<dbReference type="InterPro" id="IPR004803">
    <property type="entry name" value="TGT"/>
</dbReference>
<evidence type="ECO:0000256" key="3">
    <source>
        <dbReference type="ARBA" id="ARBA00022694"/>
    </source>
</evidence>
<keyword evidence="2 6" id="KW-0808">Transferase</keyword>
<keyword evidence="3" id="KW-0819">tRNA processing</keyword>
<dbReference type="InterPro" id="IPR002616">
    <property type="entry name" value="tRNA_ribo_trans-like"/>
</dbReference>
<protein>
    <submittedName>
        <fullName evidence="6">Trna-guanine transglycosylase</fullName>
        <ecNumber evidence="6">2.4.2.29</ecNumber>
    </submittedName>
</protein>
<sequence length="453" mass="50936">MQTEMSGFSFEILDRDQVSNARAGLIKTRRGDIQTPYLVPVATLGSVRALGSDDLVSLGVSCALANTYHLHLKPGDELIGRLGGLHKFMGFSRPLFTDSGGFQAFSLGFGREHNIAKIGNIFPQELNLIPEGNDCQQQGDEQCEEEPLESEIYRSNYRKSYGGGAKEGSKRADGKGQKNARKENLTKITDQGISFKSMADGAWHFLDAERSMRIQSNLGSDIIMSFDECTSPLSDYDYTKKAMHRTHDWAEESIRYHDKSQAIYGIIQGGWFEDLRRTSTDFIVSQPFDGIAIGGSLGNSKQDMHQVLDWTIPRLDDRPRHLLGIGEIDDIFECVARGIDTFDCVSPTRIARRGSLLLSPQSGGSRQNKFRLNIKSARFKEDDLPVDPACSCPTCCRYSRAYLRHLYVSGELSYFRLATLHNLHFMLRLMESIRESIRCGSFMELRGRWLKAI</sequence>
<feature type="domain" description="tRNA-guanine(15) transglycosylase-like" evidence="5">
    <location>
        <begin position="20"/>
        <end position="111"/>
    </location>
</feature>
<organism evidence="6">
    <name type="scientific">hydrocarbon metagenome</name>
    <dbReference type="NCBI Taxonomy" id="938273"/>
    <lineage>
        <taxon>unclassified sequences</taxon>
        <taxon>metagenomes</taxon>
        <taxon>ecological metagenomes</taxon>
    </lineage>
</organism>
<evidence type="ECO:0000259" key="5">
    <source>
        <dbReference type="Pfam" id="PF01702"/>
    </source>
</evidence>
<evidence type="ECO:0000256" key="4">
    <source>
        <dbReference type="SAM" id="MobiDB-lite"/>
    </source>
</evidence>
<dbReference type="Gene3D" id="3.20.20.105">
    <property type="entry name" value="Queuine tRNA-ribosyltransferase-like"/>
    <property type="match status" value="1"/>
</dbReference>
<dbReference type="PANTHER" id="PTHR46499:SF1">
    <property type="entry name" value="QUEUINE TRNA-RIBOSYLTRANSFERASE"/>
    <property type="match status" value="1"/>
</dbReference>
<dbReference type="GO" id="GO:0008616">
    <property type="term" value="P:tRNA queuosine(34) biosynthetic process"/>
    <property type="evidence" value="ECO:0007669"/>
    <property type="project" value="TreeGrafter"/>
</dbReference>
<gene>
    <name evidence="6" type="ORF">ASZ90_012090</name>
</gene>
<dbReference type="HAMAP" id="MF_00168">
    <property type="entry name" value="Q_tRNA_Tgt"/>
    <property type="match status" value="1"/>
</dbReference>
<proteinExistence type="inferred from homology"/>
<feature type="compositionally biased region" description="Basic and acidic residues" evidence="4">
    <location>
        <begin position="167"/>
        <end position="181"/>
    </location>
</feature>
<dbReference type="InterPro" id="IPR036511">
    <property type="entry name" value="TGT-like_sf"/>
</dbReference>
<feature type="region of interest" description="Disordered" evidence="4">
    <location>
        <begin position="159"/>
        <end position="181"/>
    </location>
</feature>
<feature type="domain" description="tRNA-guanine(15) transglycosylase-like" evidence="5">
    <location>
        <begin position="184"/>
        <end position="451"/>
    </location>
</feature>
<dbReference type="AlphaFoldDB" id="A0A0W8FBH5"/>
<reference evidence="6" key="1">
    <citation type="journal article" date="2015" name="Proc. Natl. Acad. Sci. U.S.A.">
        <title>Networks of energetic and metabolic interactions define dynamics in microbial communities.</title>
        <authorList>
            <person name="Embree M."/>
            <person name="Liu J.K."/>
            <person name="Al-Bassam M.M."/>
            <person name="Zengler K."/>
        </authorList>
    </citation>
    <scope>NUCLEOTIDE SEQUENCE</scope>
</reference>
<evidence type="ECO:0000256" key="1">
    <source>
        <dbReference type="ARBA" id="ARBA00022676"/>
    </source>
</evidence>
<dbReference type="InterPro" id="IPR050076">
    <property type="entry name" value="ArchSynthase1/Queuine_TRR"/>
</dbReference>
<dbReference type="PANTHER" id="PTHR46499">
    <property type="entry name" value="QUEUINE TRNA-RIBOSYLTRANSFERASE"/>
    <property type="match status" value="1"/>
</dbReference>
<accession>A0A0W8FBH5</accession>
<evidence type="ECO:0000313" key="6">
    <source>
        <dbReference type="EMBL" id="KUG18203.1"/>
    </source>
</evidence>
<evidence type="ECO:0000256" key="2">
    <source>
        <dbReference type="ARBA" id="ARBA00022679"/>
    </source>
</evidence>
<dbReference type="GO" id="GO:0005829">
    <property type="term" value="C:cytosol"/>
    <property type="evidence" value="ECO:0007669"/>
    <property type="project" value="TreeGrafter"/>
</dbReference>
<dbReference type="GO" id="GO:0008479">
    <property type="term" value="F:tRNA-guanosine(34) queuine transglycosylase activity"/>
    <property type="evidence" value="ECO:0007669"/>
    <property type="project" value="InterPro"/>
</dbReference>